<accession>A0A8H6ZA04</accession>
<gene>
    <name evidence="3" type="ORF">MSAN_00567100</name>
</gene>
<organism evidence="3 4">
    <name type="scientific">Mycena sanguinolenta</name>
    <dbReference type="NCBI Taxonomy" id="230812"/>
    <lineage>
        <taxon>Eukaryota</taxon>
        <taxon>Fungi</taxon>
        <taxon>Dikarya</taxon>
        <taxon>Basidiomycota</taxon>
        <taxon>Agaricomycotina</taxon>
        <taxon>Agaricomycetes</taxon>
        <taxon>Agaricomycetidae</taxon>
        <taxon>Agaricales</taxon>
        <taxon>Marasmiineae</taxon>
        <taxon>Mycenaceae</taxon>
        <taxon>Mycena</taxon>
    </lineage>
</organism>
<dbReference type="EMBL" id="JACAZH010000003">
    <property type="protein sequence ID" value="KAF7373567.1"/>
    <property type="molecule type" value="Genomic_DNA"/>
</dbReference>
<sequence length="418" mass="45982">MSPSIVHDCSRPIGFVAPLRWTSASVTARDLYTAYRYHKWDSATTTWWGSGCGIADMKRARFFNNIPLFLSILNLLLKLFQSTLTASVKRRVQVPPRKPDSRRSSYTMSLRAPPPACMDPAVSFNSTLGALEIGVLLSCILFGVTTTQIFTYYGLFPEDSLSLKALPAFVWVCELVNTICLGNLMYTYTVSDFLHPERLIGSPVPKTLSVATLFSGLIAASVHGFFAFRIYAFNKQIIIPGLIWFTALLLLLGRVTVFFTSVHAASLTAYLAKYEWLLLTNWSVSVASDFILAATLVVALLSQRSRAHKTTAALMDKLIEWTIETGLLTSVSSIAMLICFATMKTNFIWIAVYAVNTRLFSNSLMASLNSRATLRAMNLTGTSMPSFAAAVEIPSTGVHMKGLAGDAELHFSKISDSV</sequence>
<evidence type="ECO:0000259" key="2">
    <source>
        <dbReference type="Pfam" id="PF20152"/>
    </source>
</evidence>
<proteinExistence type="predicted"/>
<reference evidence="3" key="1">
    <citation type="submission" date="2020-05" db="EMBL/GenBank/DDBJ databases">
        <title>Mycena genomes resolve the evolution of fungal bioluminescence.</title>
        <authorList>
            <person name="Tsai I.J."/>
        </authorList>
    </citation>
    <scope>NUCLEOTIDE SEQUENCE</scope>
    <source>
        <strain evidence="3">160909Yilan</strain>
    </source>
</reference>
<dbReference type="Proteomes" id="UP000623467">
    <property type="component" value="Unassembled WGS sequence"/>
</dbReference>
<feature type="transmembrane region" description="Helical" evidence="1">
    <location>
        <begin position="321"/>
        <end position="341"/>
    </location>
</feature>
<keyword evidence="1" id="KW-0812">Transmembrane</keyword>
<feature type="transmembrane region" description="Helical" evidence="1">
    <location>
        <begin position="208"/>
        <end position="230"/>
    </location>
</feature>
<feature type="domain" description="DUF6534" evidence="2">
    <location>
        <begin position="285"/>
        <end position="372"/>
    </location>
</feature>
<dbReference type="Pfam" id="PF20152">
    <property type="entry name" value="DUF6534"/>
    <property type="match status" value="1"/>
</dbReference>
<protein>
    <recommendedName>
        <fullName evidence="2">DUF6534 domain-containing protein</fullName>
    </recommendedName>
</protein>
<feature type="transmembrane region" description="Helical" evidence="1">
    <location>
        <begin position="242"/>
        <end position="262"/>
    </location>
</feature>
<dbReference type="PANTHER" id="PTHR40465:SF1">
    <property type="entry name" value="DUF6534 DOMAIN-CONTAINING PROTEIN"/>
    <property type="match status" value="1"/>
</dbReference>
<dbReference type="PANTHER" id="PTHR40465">
    <property type="entry name" value="CHROMOSOME 1, WHOLE GENOME SHOTGUN SEQUENCE"/>
    <property type="match status" value="1"/>
</dbReference>
<dbReference type="InterPro" id="IPR045339">
    <property type="entry name" value="DUF6534"/>
</dbReference>
<comment type="caution">
    <text evidence="3">The sequence shown here is derived from an EMBL/GenBank/DDBJ whole genome shotgun (WGS) entry which is preliminary data.</text>
</comment>
<feature type="transmembrane region" description="Helical" evidence="1">
    <location>
        <begin position="347"/>
        <end position="368"/>
    </location>
</feature>
<feature type="transmembrane region" description="Helical" evidence="1">
    <location>
        <begin position="168"/>
        <end position="188"/>
    </location>
</feature>
<feature type="transmembrane region" description="Helical" evidence="1">
    <location>
        <begin position="62"/>
        <end position="80"/>
    </location>
</feature>
<feature type="transmembrane region" description="Helical" evidence="1">
    <location>
        <begin position="282"/>
        <end position="301"/>
    </location>
</feature>
<feature type="transmembrane region" description="Helical" evidence="1">
    <location>
        <begin position="133"/>
        <end position="156"/>
    </location>
</feature>
<dbReference type="AlphaFoldDB" id="A0A8H6ZA04"/>
<dbReference type="OrthoDB" id="2535105at2759"/>
<keyword evidence="1" id="KW-0472">Membrane</keyword>
<keyword evidence="1" id="KW-1133">Transmembrane helix</keyword>
<name>A0A8H6ZA04_9AGAR</name>
<keyword evidence="4" id="KW-1185">Reference proteome</keyword>
<evidence type="ECO:0000313" key="3">
    <source>
        <dbReference type="EMBL" id="KAF7373567.1"/>
    </source>
</evidence>
<evidence type="ECO:0000256" key="1">
    <source>
        <dbReference type="SAM" id="Phobius"/>
    </source>
</evidence>
<evidence type="ECO:0000313" key="4">
    <source>
        <dbReference type="Proteomes" id="UP000623467"/>
    </source>
</evidence>